<dbReference type="InterPro" id="IPR006171">
    <property type="entry name" value="TOPRIM_dom"/>
</dbReference>
<dbReference type="OrthoDB" id="784829at2"/>
<evidence type="ECO:0000256" key="2">
    <source>
        <dbReference type="ARBA" id="ARBA00022801"/>
    </source>
</evidence>
<dbReference type="EC" id="2.7.7.-" evidence="5"/>
<dbReference type="PROSITE" id="PS51206">
    <property type="entry name" value="SF3_HELICASE_1"/>
    <property type="match status" value="1"/>
</dbReference>
<evidence type="ECO:0000313" key="6">
    <source>
        <dbReference type="Proteomes" id="UP000071641"/>
    </source>
</evidence>
<keyword evidence="3" id="KW-0067">ATP-binding</keyword>
<keyword evidence="5" id="KW-0808">Transferase</keyword>
<dbReference type="InterPro" id="IPR027417">
    <property type="entry name" value="P-loop_NTPase"/>
</dbReference>
<accession>A0A128ESL8</accession>
<dbReference type="GO" id="GO:0005524">
    <property type="term" value="F:ATP binding"/>
    <property type="evidence" value="ECO:0007669"/>
    <property type="project" value="UniProtKB-KW"/>
</dbReference>
<protein>
    <submittedName>
        <fullName evidence="5">DNA primase TraC</fullName>
        <ecNumber evidence="5">2.7.7.-</ecNumber>
    </submittedName>
</protein>
<keyword evidence="6" id="KW-1185">Reference proteome</keyword>
<dbReference type="GO" id="GO:0016787">
    <property type="term" value="F:hydrolase activity"/>
    <property type="evidence" value="ECO:0007669"/>
    <property type="project" value="UniProtKB-KW"/>
</dbReference>
<dbReference type="PANTHER" id="PTHR35372">
    <property type="entry name" value="ATP BINDING PROTEIN-RELATED"/>
    <property type="match status" value="1"/>
</dbReference>
<dbReference type="STRING" id="1796497.GCE9029_00067"/>
<dbReference type="AlphaFoldDB" id="A0A128ESL8"/>
<evidence type="ECO:0000256" key="1">
    <source>
        <dbReference type="ARBA" id="ARBA00022741"/>
    </source>
</evidence>
<dbReference type="InterPro" id="IPR034154">
    <property type="entry name" value="TOPRIM_DnaG/twinkle"/>
</dbReference>
<dbReference type="NCBIfam" id="TIGR01613">
    <property type="entry name" value="primase_Cterm"/>
    <property type="match status" value="1"/>
</dbReference>
<name>A0A128ESL8_9GAMM</name>
<keyword evidence="1" id="KW-0547">Nucleotide-binding</keyword>
<dbReference type="InterPro" id="IPR045455">
    <property type="entry name" value="NrS-1_pol-like_helicase"/>
</dbReference>
<reference evidence="6" key="1">
    <citation type="submission" date="2016-02" db="EMBL/GenBank/DDBJ databases">
        <authorList>
            <person name="Rodrigo-Torres Lidia"/>
            <person name="Arahal R.David."/>
        </authorList>
    </citation>
    <scope>NUCLEOTIDE SEQUENCE [LARGE SCALE GENOMIC DNA]</scope>
    <source>
        <strain evidence="6">CECT 9029</strain>
    </source>
</reference>
<dbReference type="Pfam" id="PF13362">
    <property type="entry name" value="Toprim_3"/>
    <property type="match status" value="1"/>
</dbReference>
<dbReference type="InterPro" id="IPR014015">
    <property type="entry name" value="Helicase_SF3_DNA-vir"/>
</dbReference>
<organism evidence="5 6">
    <name type="scientific">Grimontia celer</name>
    <dbReference type="NCBI Taxonomy" id="1796497"/>
    <lineage>
        <taxon>Bacteria</taxon>
        <taxon>Pseudomonadati</taxon>
        <taxon>Pseudomonadota</taxon>
        <taxon>Gammaproteobacteria</taxon>
        <taxon>Vibrionales</taxon>
        <taxon>Vibrionaceae</taxon>
        <taxon>Grimontia</taxon>
    </lineage>
</organism>
<keyword evidence="2" id="KW-0378">Hydrolase</keyword>
<proteinExistence type="predicted"/>
<dbReference type="SUPFAM" id="SSF52540">
    <property type="entry name" value="P-loop containing nucleoside triphosphate hydrolases"/>
    <property type="match status" value="1"/>
</dbReference>
<evidence type="ECO:0000259" key="4">
    <source>
        <dbReference type="PROSITE" id="PS51206"/>
    </source>
</evidence>
<gene>
    <name evidence="5" type="primary">traC</name>
    <name evidence="5" type="ORF">GCE9029_00067</name>
</gene>
<dbReference type="InterPro" id="IPR051620">
    <property type="entry name" value="ORF904-like_C"/>
</dbReference>
<dbReference type="PANTHER" id="PTHR35372:SF2">
    <property type="entry name" value="SF3 HELICASE DOMAIN-CONTAINING PROTEIN"/>
    <property type="match status" value="1"/>
</dbReference>
<sequence>MTTQKFAQAMEQAGLVAPQELLADGKFHRFSSNGKPADKAGFYVLHSHINGIMAGVFGCWRSDIKQTWSSVERSTASLESKLVVKLLLGKAKKATAAVEQSRVNYVSLIVESAEPAKSCHPYAKKKGGISVKGAYWKRLIPRSEYFDNPLLQGNLENVLLVPVYDKDGKPTSLQAITEDGSKFFMGKGNTKGGMFTFWGTPETVYVAEGFATAASIHDTTGATVVCAFNANNLLVVAPIVKSKYEASNVIVAADNDATKEAQGKGNKGKDVAQKLFEAEALPYSMPSFKSVDEGTDWNDYACIHGNEAVATALLANLVEPSKPIETFEEAIECLKTDPKNTQAFDKALTNISQANALFKSGMMNQLKELTSVPLKDMKDRMGELAALEKPIDKSHGDMANDLVKDAGKTEMVGAYGSLWTYQANSGVWEEKTLSKLSADIFRKFNGQKLCKRATDYHSIAGFAYELQKEQDFFENAPFGVNTPEGFLSIQDGSVVLEEANPLHRARHRLEFTPADNGAEPKLFLTMLREAFAGCYPEEQIRQLRMAFGLSMFGMMSEQQRAVFLYGAAGSGKSVALKVLSSMLPDDAIASVSPYVFDNEYQRAALAGKRFNFVPEMEKDNPVPSAQFKSIVGGDKVGAREPHGKVFTYTPCATNWFNGNHYPKTTDHTEGFYRRWYVVHFNNTKPDSERDPGLLERIVAEELPAILRWSIDGVEDYLANGLYMSPAHFNCLTQWKGEGNSVQGWLNDHCENYIELRSNGSMKKPLRVSEGYALYRDWCIRCGVRAYKKATFIQHMEALGHTGSLYNGYRVFSRLAATMAVVLEMKAA</sequence>
<dbReference type="EMBL" id="FIZX01000001">
    <property type="protein sequence ID" value="CZF77200.1"/>
    <property type="molecule type" value="Genomic_DNA"/>
</dbReference>
<dbReference type="Proteomes" id="UP000071641">
    <property type="component" value="Unassembled WGS sequence"/>
</dbReference>
<dbReference type="GO" id="GO:0016779">
    <property type="term" value="F:nucleotidyltransferase activity"/>
    <property type="evidence" value="ECO:0007669"/>
    <property type="project" value="UniProtKB-KW"/>
</dbReference>
<dbReference type="InterPro" id="IPR006500">
    <property type="entry name" value="Helicase_put_C_phage/plasmid"/>
</dbReference>
<feature type="domain" description="SF3 helicase" evidence="4">
    <location>
        <begin position="538"/>
        <end position="693"/>
    </location>
</feature>
<dbReference type="Pfam" id="PF19263">
    <property type="entry name" value="DUF5906"/>
    <property type="match status" value="1"/>
</dbReference>
<keyword evidence="5" id="KW-0548">Nucleotidyltransferase</keyword>
<dbReference type="Gene3D" id="3.40.50.300">
    <property type="entry name" value="P-loop containing nucleotide triphosphate hydrolases"/>
    <property type="match status" value="1"/>
</dbReference>
<evidence type="ECO:0000256" key="3">
    <source>
        <dbReference type="ARBA" id="ARBA00022840"/>
    </source>
</evidence>
<evidence type="ECO:0000313" key="5">
    <source>
        <dbReference type="EMBL" id="CZF77200.1"/>
    </source>
</evidence>
<dbReference type="CDD" id="cd01029">
    <property type="entry name" value="TOPRIM_primases"/>
    <property type="match status" value="1"/>
</dbReference>
<dbReference type="RefSeq" id="WP_062660560.1">
    <property type="nucleotide sequence ID" value="NZ_FIZX01000001.1"/>
</dbReference>